<dbReference type="Pfam" id="PF00375">
    <property type="entry name" value="SDF"/>
    <property type="match status" value="1"/>
</dbReference>
<feature type="transmembrane region" description="Helical" evidence="6">
    <location>
        <begin position="43"/>
        <end position="64"/>
    </location>
</feature>
<accession>A0ABV5CA59</accession>
<feature type="transmembrane region" description="Helical" evidence="6">
    <location>
        <begin position="128"/>
        <end position="147"/>
    </location>
</feature>
<feature type="transmembrane region" description="Helical" evidence="6">
    <location>
        <begin position="71"/>
        <end position="92"/>
    </location>
</feature>
<evidence type="ECO:0000256" key="6">
    <source>
        <dbReference type="SAM" id="Phobius"/>
    </source>
</evidence>
<feature type="transmembrane region" description="Helical" evidence="6">
    <location>
        <begin position="12"/>
        <end position="31"/>
    </location>
</feature>
<keyword evidence="3 6" id="KW-0812">Transmembrane</keyword>
<feature type="transmembrane region" description="Helical" evidence="6">
    <location>
        <begin position="167"/>
        <end position="187"/>
    </location>
</feature>
<dbReference type="InterPro" id="IPR001991">
    <property type="entry name" value="Na-dicarboxylate_symporter"/>
</dbReference>
<dbReference type="InterPro" id="IPR036458">
    <property type="entry name" value="Na:dicarbo_symporter_sf"/>
</dbReference>
<dbReference type="PRINTS" id="PR00173">
    <property type="entry name" value="EDTRNSPORT"/>
</dbReference>
<evidence type="ECO:0000313" key="7">
    <source>
        <dbReference type="EMBL" id="MFB5944432.1"/>
    </source>
</evidence>
<dbReference type="RefSeq" id="WP_375556013.1">
    <property type="nucleotide sequence ID" value="NZ_JBBVGT010000001.1"/>
</dbReference>
<comment type="caution">
    <text evidence="7">The sequence shown here is derived from an EMBL/GenBank/DDBJ whole genome shotgun (WGS) entry which is preliminary data.</text>
</comment>
<feature type="transmembrane region" description="Helical" evidence="6">
    <location>
        <begin position="270"/>
        <end position="297"/>
    </location>
</feature>
<feature type="transmembrane region" description="Helical" evidence="6">
    <location>
        <begin position="309"/>
        <end position="327"/>
    </location>
</feature>
<protein>
    <submittedName>
        <fullName evidence="7">Dicarboxylate/amino acid:cation symporter</fullName>
    </submittedName>
</protein>
<dbReference type="PANTHER" id="PTHR42865">
    <property type="entry name" value="PROTON/GLUTAMATE-ASPARTATE SYMPORTER"/>
    <property type="match status" value="1"/>
</dbReference>
<keyword evidence="5 6" id="KW-0472">Membrane</keyword>
<sequence>MKSIKIGLLGKVVIAIILGIGVGLVAPDWISRISITFNGLFSNFLNFIVPLIILGLIAPGIADLGKGAGRLLLLTSILAYAFTISTGLFAYFSGKIFLPNLLASDGTPQLEDVTKTLEPYFTLQMPPMFEVMTALIIAFTLGLGIAFIKGDTLKNGLEEFKDIVMKVINHVIIPILPYYIFGIFLNMTVTGQVASILSIFIKIIVFIFILTVILLILQFVVAGAIAKVNPFKALKNMLTAYLTALGTQSSAATIPVTYQQTLKNKVDQDIASFVIPLCATIHLSGSMLKITLCAMAVMLMNGDVANTEIFIGFIFLLGITMIAAPGVPGGAIMAALGVLSSVLGFSEDSLGLMIALYIGMDSFGTACNVTGDGAIALIINKIYKKDVDETIRLQEEANM</sequence>
<dbReference type="SUPFAM" id="SSF118215">
    <property type="entry name" value="Proton glutamate symport protein"/>
    <property type="match status" value="1"/>
</dbReference>
<evidence type="ECO:0000256" key="4">
    <source>
        <dbReference type="ARBA" id="ARBA00022989"/>
    </source>
</evidence>
<feature type="transmembrane region" description="Helical" evidence="6">
    <location>
        <begin position="199"/>
        <end position="226"/>
    </location>
</feature>
<evidence type="ECO:0000313" key="8">
    <source>
        <dbReference type="Proteomes" id="UP001580928"/>
    </source>
</evidence>
<evidence type="ECO:0000256" key="5">
    <source>
        <dbReference type="ARBA" id="ARBA00023136"/>
    </source>
</evidence>
<dbReference type="PANTHER" id="PTHR42865:SF8">
    <property type="entry name" value="SERINE_THREONINE TRANSPORTER SSTT"/>
    <property type="match status" value="1"/>
</dbReference>
<evidence type="ECO:0000256" key="2">
    <source>
        <dbReference type="ARBA" id="ARBA00022448"/>
    </source>
</evidence>
<organism evidence="7 8">
    <name type="scientific">Albibacterium profundi</name>
    <dbReference type="NCBI Taxonomy" id="3134906"/>
    <lineage>
        <taxon>Bacteria</taxon>
        <taxon>Pseudomonadati</taxon>
        <taxon>Bacteroidota</taxon>
        <taxon>Sphingobacteriia</taxon>
        <taxon>Sphingobacteriales</taxon>
        <taxon>Sphingobacteriaceae</taxon>
        <taxon>Albibacterium</taxon>
    </lineage>
</organism>
<name>A0ABV5CA59_9SPHI</name>
<dbReference type="EMBL" id="JBBVGT010000001">
    <property type="protein sequence ID" value="MFB5944432.1"/>
    <property type="molecule type" value="Genomic_DNA"/>
</dbReference>
<gene>
    <name evidence="7" type="ORF">WKR92_01160</name>
</gene>
<comment type="subcellular location">
    <subcellularLocation>
        <location evidence="1">Membrane</location>
        <topology evidence="1">Multi-pass membrane protein</topology>
    </subcellularLocation>
</comment>
<feature type="transmembrane region" description="Helical" evidence="6">
    <location>
        <begin position="238"/>
        <end position="258"/>
    </location>
</feature>
<keyword evidence="4 6" id="KW-1133">Transmembrane helix</keyword>
<dbReference type="Proteomes" id="UP001580928">
    <property type="component" value="Unassembled WGS sequence"/>
</dbReference>
<proteinExistence type="predicted"/>
<reference evidence="7 8" key="1">
    <citation type="submission" date="2024-04" db="EMBL/GenBank/DDBJ databases">
        <title>Albibacterium profundi sp. nov., isolated from sediment of the Challenger Deep of Mariana Trench.</title>
        <authorList>
            <person name="Wang Y."/>
        </authorList>
    </citation>
    <scope>NUCLEOTIDE SEQUENCE [LARGE SCALE GENOMIC DNA]</scope>
    <source>
        <strain evidence="7 8">RHL897</strain>
    </source>
</reference>
<keyword evidence="2" id="KW-0813">Transport</keyword>
<dbReference type="Gene3D" id="1.10.3860.10">
    <property type="entry name" value="Sodium:dicarboxylate symporter"/>
    <property type="match status" value="1"/>
</dbReference>
<keyword evidence="8" id="KW-1185">Reference proteome</keyword>
<evidence type="ECO:0000256" key="3">
    <source>
        <dbReference type="ARBA" id="ARBA00022692"/>
    </source>
</evidence>
<evidence type="ECO:0000256" key="1">
    <source>
        <dbReference type="ARBA" id="ARBA00004141"/>
    </source>
</evidence>